<comment type="caution">
    <text evidence="24">The sequence shown here is derived from an EMBL/GenBank/DDBJ whole genome shotgun (WGS) entry which is preliminary data.</text>
</comment>
<evidence type="ECO:0000256" key="20">
    <source>
        <dbReference type="PROSITE-ProRule" id="PRU10141"/>
    </source>
</evidence>
<dbReference type="InterPro" id="IPR011009">
    <property type="entry name" value="Kinase-like_dom_sf"/>
</dbReference>
<keyword evidence="6" id="KW-0433">Leucine-rich repeat</keyword>
<dbReference type="GO" id="GO:0005524">
    <property type="term" value="F:ATP binding"/>
    <property type="evidence" value="ECO:0007669"/>
    <property type="project" value="UniProtKB-UniRule"/>
</dbReference>
<gene>
    <name evidence="24" type="ORF">GIB67_002768</name>
</gene>
<evidence type="ECO:0000256" key="5">
    <source>
        <dbReference type="ARBA" id="ARBA00022553"/>
    </source>
</evidence>
<evidence type="ECO:0000256" key="6">
    <source>
        <dbReference type="ARBA" id="ARBA00022614"/>
    </source>
</evidence>
<dbReference type="GO" id="GO:0004674">
    <property type="term" value="F:protein serine/threonine kinase activity"/>
    <property type="evidence" value="ECO:0007669"/>
    <property type="project" value="UniProtKB-KW"/>
</dbReference>
<feature type="transmembrane region" description="Helical" evidence="22">
    <location>
        <begin position="126"/>
        <end position="151"/>
    </location>
</feature>
<evidence type="ECO:0000256" key="9">
    <source>
        <dbReference type="ARBA" id="ARBA00022729"/>
    </source>
</evidence>
<comment type="catalytic activity">
    <reaction evidence="19">
        <text>L-seryl-[protein] + ATP = O-phospho-L-seryl-[protein] + ADP + H(+)</text>
        <dbReference type="Rhea" id="RHEA:17989"/>
        <dbReference type="Rhea" id="RHEA-COMP:9863"/>
        <dbReference type="Rhea" id="RHEA-COMP:11604"/>
        <dbReference type="ChEBI" id="CHEBI:15378"/>
        <dbReference type="ChEBI" id="CHEBI:29999"/>
        <dbReference type="ChEBI" id="CHEBI:30616"/>
        <dbReference type="ChEBI" id="CHEBI:83421"/>
        <dbReference type="ChEBI" id="CHEBI:456216"/>
        <dbReference type="EC" id="2.7.11.1"/>
    </reaction>
</comment>
<comment type="subcellular location">
    <subcellularLocation>
        <location evidence="1">Cell membrane</location>
        <topology evidence="1">Single-pass membrane protein</topology>
    </subcellularLocation>
</comment>
<keyword evidence="16" id="KW-0675">Receptor</keyword>
<evidence type="ECO:0000256" key="22">
    <source>
        <dbReference type="SAM" id="Phobius"/>
    </source>
</evidence>
<keyword evidence="5" id="KW-0597">Phosphoprotein</keyword>
<accession>A0A7J7LT16</accession>
<evidence type="ECO:0000256" key="14">
    <source>
        <dbReference type="ARBA" id="ARBA00022989"/>
    </source>
</evidence>
<dbReference type="InterPro" id="IPR008271">
    <property type="entry name" value="Ser/Thr_kinase_AS"/>
</dbReference>
<keyword evidence="9" id="KW-0732">Signal</keyword>
<feature type="compositionally biased region" description="Polar residues" evidence="21">
    <location>
        <begin position="1"/>
        <end position="23"/>
    </location>
</feature>
<dbReference type="SUPFAM" id="SSF56112">
    <property type="entry name" value="Protein kinase-like (PK-like)"/>
    <property type="match status" value="2"/>
</dbReference>
<dbReference type="PROSITE" id="PS00107">
    <property type="entry name" value="PROTEIN_KINASE_ATP"/>
    <property type="match status" value="1"/>
</dbReference>
<dbReference type="Gene3D" id="3.30.200.20">
    <property type="entry name" value="Phosphorylase Kinase, domain 1"/>
    <property type="match status" value="2"/>
</dbReference>
<sequence length="832" mass="94192">MDSGQVETQNGETMISDAQTIMDSQRSSSSSEGRIQESIELIISIAMLLVFSGVGVQVASYYFDGLSKWILYLFAFPVTYAVFITIDTRSDSADSKHVETENGQTETIQVRSPMDSQRVSSSSKGLIDIIMTSVILLVFPVIIAQVISYYYGGLSMVYLYAFGITFGAFYIIVILSIMCVFLYKKYNNQTKVTRLNGEFQYKDLKKATNNFRDKLGSGMSGLVFKGKLDDGTLVAVKSIEVQQHGKRLFEAEISAIASADHAHLVCLRGYCSPTTKGGTFFIVYDLFPNSSLDNWIFPVKDGQNGGCLTWKQRYRIAIEVAKALGYLHRVCSPRIFHLDIKPENVLLDDDFRAVLSDFGLSKLISKVESKVHTTIRGTPGYMAPEWYSANGISEKCDIFSYGKVLLDIFFGEQFVCLDQNGNDIYRRNSEGGNTPKEQQTFHAFMWEKLTQKELVHLIDKRLVANGEVDENEANCLVFVALCCLEEDPKTRPGDMWLVVNMLERRKLDGIDISKKVLSYKEYDNQTIVARFSREFRYKELEMATKNFLDKLGSCRSGSVFKGTMNNGTSVAVKRVQAAIHGEQEFREEVSKIASLEHAHLVCLRGYCGHVMETGNVSFFVYDFFSNGSLDSWIFPWKGGYSSYWGFRYKVAEDVAKALEYLHGQQILHLCIKPENILLDDNFEAVVSDFGLSELMRKDENRVLTTIKGMAGYMAPERFLGGNRISDKCDVFSYGVLLLDMFFGERNVCLDGSGKRSDKQDDHSQGQRLSFYTYMRDKVLSSEEKILELIDERLEMVNARQVRSLLETALMCLQEDPEERPDMRDVIKMLGTN</sequence>
<evidence type="ECO:0000256" key="21">
    <source>
        <dbReference type="SAM" id="MobiDB-lite"/>
    </source>
</evidence>
<dbReference type="InterPro" id="IPR000719">
    <property type="entry name" value="Prot_kinase_dom"/>
</dbReference>
<keyword evidence="12" id="KW-0418">Kinase</keyword>
<keyword evidence="15 22" id="KW-0472">Membrane</keyword>
<dbReference type="PANTHER" id="PTHR47976:SF115">
    <property type="entry name" value="RECEPTOR-LIKE SERINE_THREONINE-PROTEIN KINASE"/>
    <property type="match status" value="1"/>
</dbReference>
<evidence type="ECO:0000256" key="3">
    <source>
        <dbReference type="ARBA" id="ARBA00022475"/>
    </source>
</evidence>
<dbReference type="EMBL" id="JACGCM010002039">
    <property type="protein sequence ID" value="KAF6145674.1"/>
    <property type="molecule type" value="Genomic_DNA"/>
</dbReference>
<comment type="catalytic activity">
    <reaction evidence="18">
        <text>L-threonyl-[protein] + ATP = O-phospho-L-threonyl-[protein] + ADP + H(+)</text>
        <dbReference type="Rhea" id="RHEA:46608"/>
        <dbReference type="Rhea" id="RHEA-COMP:11060"/>
        <dbReference type="Rhea" id="RHEA-COMP:11605"/>
        <dbReference type="ChEBI" id="CHEBI:15378"/>
        <dbReference type="ChEBI" id="CHEBI:30013"/>
        <dbReference type="ChEBI" id="CHEBI:30616"/>
        <dbReference type="ChEBI" id="CHEBI:61977"/>
        <dbReference type="ChEBI" id="CHEBI:456216"/>
        <dbReference type="EC" id="2.7.11.1"/>
    </reaction>
</comment>
<dbReference type="AlphaFoldDB" id="A0A7J7LT16"/>
<dbReference type="Pfam" id="PF00069">
    <property type="entry name" value="Pkinase"/>
    <property type="match status" value="2"/>
</dbReference>
<evidence type="ECO:0000256" key="16">
    <source>
        <dbReference type="ARBA" id="ARBA00023170"/>
    </source>
</evidence>
<evidence type="ECO:0000256" key="15">
    <source>
        <dbReference type="ARBA" id="ARBA00023136"/>
    </source>
</evidence>
<feature type="binding site" evidence="20">
    <location>
        <position position="237"/>
    </location>
    <ligand>
        <name>ATP</name>
        <dbReference type="ChEBI" id="CHEBI:30616"/>
    </ligand>
</feature>
<dbReference type="FunFam" id="1.10.510.10:FF:000537">
    <property type="entry name" value="Putative receptor-like protein kinase"/>
    <property type="match status" value="1"/>
</dbReference>
<dbReference type="PROSITE" id="PS50011">
    <property type="entry name" value="PROTEIN_KINASE_DOM"/>
    <property type="match status" value="2"/>
</dbReference>
<evidence type="ECO:0000256" key="7">
    <source>
        <dbReference type="ARBA" id="ARBA00022679"/>
    </source>
</evidence>
<dbReference type="PROSITE" id="PS00108">
    <property type="entry name" value="PROTEIN_KINASE_ST"/>
    <property type="match status" value="1"/>
</dbReference>
<evidence type="ECO:0000256" key="4">
    <source>
        <dbReference type="ARBA" id="ARBA00022527"/>
    </source>
</evidence>
<keyword evidence="8 22" id="KW-0812">Transmembrane</keyword>
<evidence type="ECO:0000256" key="2">
    <source>
        <dbReference type="ARBA" id="ARBA00012513"/>
    </source>
</evidence>
<feature type="transmembrane region" description="Helical" evidence="22">
    <location>
        <begin position="41"/>
        <end position="63"/>
    </location>
</feature>
<keyword evidence="13 20" id="KW-0067">ATP-binding</keyword>
<keyword evidence="25" id="KW-1185">Reference proteome</keyword>
<evidence type="ECO:0000256" key="12">
    <source>
        <dbReference type="ARBA" id="ARBA00022777"/>
    </source>
</evidence>
<keyword evidence="14 22" id="KW-1133">Transmembrane helix</keyword>
<dbReference type="InterPro" id="IPR051343">
    <property type="entry name" value="G-type_lectin_kinases/EP1-like"/>
</dbReference>
<keyword evidence="17" id="KW-0325">Glycoprotein</keyword>
<reference evidence="24 25" key="1">
    <citation type="journal article" date="2020" name="IScience">
        <title>Genome Sequencing of the Endangered Kingdonia uniflora (Circaeasteraceae, Ranunculales) Reveals Potential Mechanisms of Evolutionary Specialization.</title>
        <authorList>
            <person name="Sun Y."/>
            <person name="Deng T."/>
            <person name="Zhang A."/>
            <person name="Moore M.J."/>
            <person name="Landis J.B."/>
            <person name="Lin N."/>
            <person name="Zhang H."/>
            <person name="Zhang X."/>
            <person name="Huang J."/>
            <person name="Zhang X."/>
            <person name="Sun H."/>
            <person name="Wang H."/>
        </authorList>
    </citation>
    <scope>NUCLEOTIDE SEQUENCE [LARGE SCALE GENOMIC DNA]</scope>
    <source>
        <strain evidence="24">TB1705</strain>
        <tissue evidence="24">Leaf</tissue>
    </source>
</reference>
<evidence type="ECO:0000256" key="1">
    <source>
        <dbReference type="ARBA" id="ARBA00004162"/>
    </source>
</evidence>
<evidence type="ECO:0000313" key="24">
    <source>
        <dbReference type="EMBL" id="KAF6145674.1"/>
    </source>
</evidence>
<evidence type="ECO:0000313" key="25">
    <source>
        <dbReference type="Proteomes" id="UP000541444"/>
    </source>
</evidence>
<evidence type="ECO:0000256" key="10">
    <source>
        <dbReference type="ARBA" id="ARBA00022737"/>
    </source>
</evidence>
<keyword evidence="11 20" id="KW-0547">Nucleotide-binding</keyword>
<feature type="domain" description="Protein kinase" evidence="23">
    <location>
        <begin position="209"/>
        <end position="503"/>
    </location>
</feature>
<keyword evidence="7" id="KW-0808">Transferase</keyword>
<feature type="domain" description="Protein kinase" evidence="23">
    <location>
        <begin position="545"/>
        <end position="832"/>
    </location>
</feature>
<feature type="transmembrane region" description="Helical" evidence="22">
    <location>
        <begin position="69"/>
        <end position="86"/>
    </location>
</feature>
<feature type="region of interest" description="Disordered" evidence="21">
    <location>
        <begin position="1"/>
        <end position="31"/>
    </location>
</feature>
<dbReference type="GO" id="GO:0005886">
    <property type="term" value="C:plasma membrane"/>
    <property type="evidence" value="ECO:0007669"/>
    <property type="project" value="UniProtKB-SubCell"/>
</dbReference>
<dbReference type="Proteomes" id="UP000541444">
    <property type="component" value="Unassembled WGS sequence"/>
</dbReference>
<keyword evidence="3" id="KW-1003">Cell membrane</keyword>
<organism evidence="24 25">
    <name type="scientific">Kingdonia uniflora</name>
    <dbReference type="NCBI Taxonomy" id="39325"/>
    <lineage>
        <taxon>Eukaryota</taxon>
        <taxon>Viridiplantae</taxon>
        <taxon>Streptophyta</taxon>
        <taxon>Embryophyta</taxon>
        <taxon>Tracheophyta</taxon>
        <taxon>Spermatophyta</taxon>
        <taxon>Magnoliopsida</taxon>
        <taxon>Ranunculales</taxon>
        <taxon>Circaeasteraceae</taxon>
        <taxon>Kingdonia</taxon>
    </lineage>
</organism>
<dbReference type="InterPro" id="IPR017441">
    <property type="entry name" value="Protein_kinase_ATP_BS"/>
</dbReference>
<keyword evidence="4" id="KW-0723">Serine/threonine-protein kinase</keyword>
<evidence type="ECO:0000256" key="8">
    <source>
        <dbReference type="ARBA" id="ARBA00022692"/>
    </source>
</evidence>
<name>A0A7J7LT16_9MAGN</name>
<proteinExistence type="predicted"/>
<evidence type="ECO:0000256" key="18">
    <source>
        <dbReference type="ARBA" id="ARBA00047899"/>
    </source>
</evidence>
<dbReference type="SMART" id="SM00220">
    <property type="entry name" value="S_TKc"/>
    <property type="match status" value="2"/>
</dbReference>
<feature type="transmembrane region" description="Helical" evidence="22">
    <location>
        <begin position="157"/>
        <end position="183"/>
    </location>
</feature>
<evidence type="ECO:0000259" key="23">
    <source>
        <dbReference type="PROSITE" id="PS50011"/>
    </source>
</evidence>
<evidence type="ECO:0000256" key="13">
    <source>
        <dbReference type="ARBA" id="ARBA00022840"/>
    </source>
</evidence>
<evidence type="ECO:0000256" key="11">
    <source>
        <dbReference type="ARBA" id="ARBA00022741"/>
    </source>
</evidence>
<keyword evidence="10" id="KW-0677">Repeat</keyword>
<dbReference type="Gene3D" id="1.10.510.10">
    <property type="entry name" value="Transferase(Phosphotransferase) domain 1"/>
    <property type="match status" value="2"/>
</dbReference>
<dbReference type="FunFam" id="1.10.510.10:FF:000358">
    <property type="entry name" value="Putative leucine-rich repeat receptor-like serine/threonine-protein kinase"/>
    <property type="match status" value="1"/>
</dbReference>
<evidence type="ECO:0000256" key="19">
    <source>
        <dbReference type="ARBA" id="ARBA00048679"/>
    </source>
</evidence>
<dbReference type="OrthoDB" id="647973at2759"/>
<dbReference type="EC" id="2.7.11.1" evidence="2"/>
<protein>
    <recommendedName>
        <fullName evidence="2">non-specific serine/threonine protein kinase</fullName>
        <ecNumber evidence="2">2.7.11.1</ecNumber>
    </recommendedName>
</protein>
<evidence type="ECO:0000256" key="17">
    <source>
        <dbReference type="ARBA" id="ARBA00023180"/>
    </source>
</evidence>
<dbReference type="PANTHER" id="PTHR47976">
    <property type="entry name" value="G-TYPE LECTIN S-RECEPTOR-LIKE SERINE/THREONINE-PROTEIN KINASE SD2-5"/>
    <property type="match status" value="1"/>
</dbReference>